<organism evidence="2 3">
    <name type="scientific">Variovorax rhizosphaerae</name>
    <dbReference type="NCBI Taxonomy" id="1836200"/>
    <lineage>
        <taxon>Bacteria</taxon>
        <taxon>Pseudomonadati</taxon>
        <taxon>Pseudomonadota</taxon>
        <taxon>Betaproteobacteria</taxon>
        <taxon>Burkholderiales</taxon>
        <taxon>Comamonadaceae</taxon>
        <taxon>Variovorax</taxon>
    </lineage>
</organism>
<accession>A0ABU8WWW0</accession>
<feature type="transmembrane region" description="Helical" evidence="1">
    <location>
        <begin position="71"/>
        <end position="94"/>
    </location>
</feature>
<reference evidence="2 3" key="1">
    <citation type="submission" date="2024-03" db="EMBL/GenBank/DDBJ databases">
        <title>Novel species of the genus Variovorax.</title>
        <authorList>
            <person name="Liu Q."/>
            <person name="Xin Y.-H."/>
        </authorList>
    </citation>
    <scope>NUCLEOTIDE SEQUENCE [LARGE SCALE GENOMIC DNA]</scope>
    <source>
        <strain evidence="2 3">KACC 18900</strain>
    </source>
</reference>
<protein>
    <recommendedName>
        <fullName evidence="4">ABC transporter permease</fullName>
    </recommendedName>
</protein>
<name>A0ABU8WWW0_9BURK</name>
<dbReference type="EMBL" id="JBBKZT010000030">
    <property type="protein sequence ID" value="MEJ8852021.1"/>
    <property type="molecule type" value="Genomic_DNA"/>
</dbReference>
<keyword evidence="1" id="KW-0472">Membrane</keyword>
<evidence type="ECO:0000256" key="1">
    <source>
        <dbReference type="SAM" id="Phobius"/>
    </source>
</evidence>
<keyword evidence="3" id="KW-1185">Reference proteome</keyword>
<dbReference type="RefSeq" id="WP_340347872.1">
    <property type="nucleotide sequence ID" value="NZ_JBBKZT010000030.1"/>
</dbReference>
<dbReference type="Proteomes" id="UP001385892">
    <property type="component" value="Unassembled WGS sequence"/>
</dbReference>
<evidence type="ECO:0008006" key="4">
    <source>
        <dbReference type="Google" id="ProtNLM"/>
    </source>
</evidence>
<comment type="caution">
    <text evidence="2">The sequence shown here is derived from an EMBL/GenBank/DDBJ whole genome shotgun (WGS) entry which is preliminary data.</text>
</comment>
<sequence>MVLAFFLMARSMRRRSVRSAWAIAALALAFSLCVAPVPTPIITVLVPHGLTLLDRTYYANILDGPAMFAGLWWWIASSLALTFLVSLAVAWRYFRPSGSARRSRFKPG</sequence>
<evidence type="ECO:0000313" key="3">
    <source>
        <dbReference type="Proteomes" id="UP001385892"/>
    </source>
</evidence>
<keyword evidence="1" id="KW-0812">Transmembrane</keyword>
<gene>
    <name evidence="2" type="ORF">WKW82_35705</name>
</gene>
<proteinExistence type="predicted"/>
<evidence type="ECO:0000313" key="2">
    <source>
        <dbReference type="EMBL" id="MEJ8852021.1"/>
    </source>
</evidence>
<keyword evidence="1" id="KW-1133">Transmembrane helix</keyword>